<sequence>MTEVIDRRAGRVRLIDLVGRVLPQGSPGLRRWLTPGGFDPVAPLRSLTVGAVPEGS</sequence>
<reference evidence="1 2" key="1">
    <citation type="submission" date="2016-10" db="EMBL/GenBank/DDBJ databases">
        <authorList>
            <person name="de Groot N.N."/>
        </authorList>
    </citation>
    <scope>NUCLEOTIDE SEQUENCE [LARGE SCALE GENOMIC DNA]</scope>
    <source>
        <strain evidence="1 2">DSM 43941</strain>
    </source>
</reference>
<gene>
    <name evidence="1" type="ORF">SAMN04489716_8071</name>
</gene>
<dbReference type="AlphaFoldDB" id="A0A1H2D556"/>
<organism evidence="1 2">
    <name type="scientific">Actinoplanes derwentensis</name>
    <dbReference type="NCBI Taxonomy" id="113562"/>
    <lineage>
        <taxon>Bacteria</taxon>
        <taxon>Bacillati</taxon>
        <taxon>Actinomycetota</taxon>
        <taxon>Actinomycetes</taxon>
        <taxon>Micromonosporales</taxon>
        <taxon>Micromonosporaceae</taxon>
        <taxon>Actinoplanes</taxon>
    </lineage>
</organism>
<name>A0A1H2D556_9ACTN</name>
<dbReference type="STRING" id="113562.SAMN04489716_8071"/>
<evidence type="ECO:0000313" key="1">
    <source>
        <dbReference type="EMBL" id="SDT77709.1"/>
    </source>
</evidence>
<keyword evidence="2" id="KW-1185">Reference proteome</keyword>
<dbReference type="RefSeq" id="WP_157751987.1">
    <property type="nucleotide sequence ID" value="NZ_BOMJ01000022.1"/>
</dbReference>
<dbReference type="OrthoDB" id="9804442at2"/>
<dbReference type="Proteomes" id="UP000198688">
    <property type="component" value="Chromosome I"/>
</dbReference>
<dbReference type="EMBL" id="LT629758">
    <property type="protein sequence ID" value="SDT77709.1"/>
    <property type="molecule type" value="Genomic_DNA"/>
</dbReference>
<evidence type="ECO:0000313" key="2">
    <source>
        <dbReference type="Proteomes" id="UP000198688"/>
    </source>
</evidence>
<accession>A0A1H2D556</accession>
<proteinExistence type="predicted"/>
<protein>
    <submittedName>
        <fullName evidence="1">Uncharacterized protein</fullName>
    </submittedName>
</protein>